<sequence length="468" mass="53226">MKRRRLLMGIGAIAFVAAFSSHEASEAQKHKIRGPLRVHPKNPRYFTDDGERVVYLTGSHTWSNLQDMGPSDPPPAFDFNAYLDFLVQHNHNFIRLWRWEAPRYRYGQGAVSFCEPHPWLLTGPGLARDGKPKFDLTKFNEAYFKRLRQRVEAALKRGIFVSIMLFEGHCLQFADEGREFHPFHPDNNINGIGWKDWRDYYTLANPKILELQEAYVRKVIDTVNDLDNVLYEICNEAGGYSTEWQYHMIRFVKSYEAKKRKQHPVGMTFQYQGGTNANLFNSPADWISPNPEGGYRDDPPPNDGRKVVLNDTDHLWGEGGNPQWVWKTFTRGHHPLFMDRIVALTSKIVTWAGRKAEDIPGAEEIRKAMGVTRKVAERVNLATMLPLPDLASTRYCLAEPGKQYIVYVPSGSEVTVNLTDAKGKFKAGWVHPIEGTTKSVGIVEGGTLRTLKPPFEGDAVLLLLSTHS</sequence>
<dbReference type="Pfam" id="PF19815">
    <property type="entry name" value="DUF6298"/>
    <property type="match status" value="1"/>
</dbReference>
<evidence type="ECO:0000259" key="3">
    <source>
        <dbReference type="Pfam" id="PF19815"/>
    </source>
</evidence>
<name>A0ABT2ELY9_9BACT</name>
<feature type="chain" id="PRO_5047332896" description="Collagen-binding domain-containing protein" evidence="1">
    <location>
        <begin position="25"/>
        <end position="468"/>
    </location>
</feature>
<evidence type="ECO:0008006" key="6">
    <source>
        <dbReference type="Google" id="ProtNLM"/>
    </source>
</evidence>
<dbReference type="EMBL" id="JANUCP010000001">
    <property type="protein sequence ID" value="MCS3917968.1"/>
    <property type="molecule type" value="Genomic_DNA"/>
</dbReference>
<evidence type="ECO:0000256" key="1">
    <source>
        <dbReference type="SAM" id="SignalP"/>
    </source>
</evidence>
<proteinExistence type="predicted"/>
<feature type="domain" description="DUF6298" evidence="3">
    <location>
        <begin position="117"/>
        <end position="268"/>
    </location>
</feature>
<dbReference type="SUPFAM" id="SSF51445">
    <property type="entry name" value="(Trans)glycosidases"/>
    <property type="match status" value="1"/>
</dbReference>
<keyword evidence="1" id="KW-0732">Signal</keyword>
<reference evidence="4 5" key="1">
    <citation type="submission" date="2022-08" db="EMBL/GenBank/DDBJ databases">
        <title>Bacterial and archaeal communities from various locations to study Microbial Dark Matter (Phase II).</title>
        <authorList>
            <person name="Stepanauskas R."/>
        </authorList>
    </citation>
    <scope>NUCLEOTIDE SEQUENCE [LARGE SCALE GENOMIC DNA]</scope>
    <source>
        <strain evidence="4 5">PD1</strain>
    </source>
</reference>
<accession>A0ABT2ELY9</accession>
<dbReference type="Pfam" id="PF12904">
    <property type="entry name" value="Collagen_bind_2"/>
    <property type="match status" value="1"/>
</dbReference>
<comment type="caution">
    <text evidence="4">The sequence shown here is derived from an EMBL/GenBank/DDBJ whole genome shotgun (WGS) entry which is preliminary data.</text>
</comment>
<dbReference type="InterPro" id="IPR024749">
    <property type="entry name" value="Collagen-bd_put"/>
</dbReference>
<gene>
    <name evidence="4" type="ORF">M2350_000365</name>
</gene>
<feature type="domain" description="Putative collagen-binding" evidence="2">
    <location>
        <begin position="393"/>
        <end position="463"/>
    </location>
</feature>
<feature type="signal peptide" evidence="1">
    <location>
        <begin position="1"/>
        <end position="24"/>
    </location>
</feature>
<keyword evidence="5" id="KW-1185">Reference proteome</keyword>
<dbReference type="Gene3D" id="3.20.20.80">
    <property type="entry name" value="Glycosidases"/>
    <property type="match status" value="1"/>
</dbReference>
<dbReference type="RefSeq" id="WP_259092937.1">
    <property type="nucleotide sequence ID" value="NZ_CP130454.1"/>
</dbReference>
<dbReference type="InterPro" id="IPR017853">
    <property type="entry name" value="GH"/>
</dbReference>
<dbReference type="Proteomes" id="UP001204798">
    <property type="component" value="Unassembled WGS sequence"/>
</dbReference>
<evidence type="ECO:0000313" key="4">
    <source>
        <dbReference type="EMBL" id="MCS3917968.1"/>
    </source>
</evidence>
<dbReference type="InterPro" id="IPR046265">
    <property type="entry name" value="DUF6298"/>
</dbReference>
<evidence type="ECO:0000259" key="2">
    <source>
        <dbReference type="Pfam" id="PF12904"/>
    </source>
</evidence>
<protein>
    <recommendedName>
        <fullName evidence="6">Collagen-binding domain-containing protein</fullName>
    </recommendedName>
</protein>
<evidence type="ECO:0000313" key="5">
    <source>
        <dbReference type="Proteomes" id="UP001204798"/>
    </source>
</evidence>
<organism evidence="4 5">
    <name type="scientific">Candidatus Fervidibacter sacchari</name>
    <dbReference type="NCBI Taxonomy" id="1448929"/>
    <lineage>
        <taxon>Bacteria</taxon>
        <taxon>Candidatus Fervidibacterota</taxon>
        <taxon>Candidatus Fervidibacter</taxon>
    </lineage>
</organism>